<dbReference type="Proteomes" id="UP000263040">
    <property type="component" value="Chromosome"/>
</dbReference>
<dbReference type="Pfam" id="PF00589">
    <property type="entry name" value="Phage_integrase"/>
    <property type="match status" value="1"/>
</dbReference>
<dbReference type="KEGG" id="asui:ASUIS_0815"/>
<evidence type="ECO:0000313" key="6">
    <source>
        <dbReference type="Proteomes" id="UP000263040"/>
    </source>
</evidence>
<dbReference type="EMBL" id="CP032100">
    <property type="protein sequence ID" value="AXX89306.1"/>
    <property type="molecule type" value="Genomic_DNA"/>
</dbReference>
<sequence length="376" mass="43787">MTPTKFTGVYYRDTKSNERIFYITYKIKSKLNREKIGSSKEGITAAYASKIRSKRTSIDRLKEDAPMNKKIIPTFDEAFEMYVKKIEGKSDTNNQINRYKLHVKPTFGNHKLDDISIEMLEDFKRKSKTLISAKTKRPYSSKTLNDWLDIISTVYNYMKTNHDLDIKNPAHNAKLQREKVDNDRERYLDLDEIEKLWESIENRKGDDEVTYRIKLFVALSLSTGARLRSVMTISKADINLQQDTILIKNHKANRTYTGFLHQNWKKLIEDRMKELRPVDYIVSGTPNEIVRSVIGRNLQPLLEQFNEGIDEADTKRRVVIHSLRHTFASLLAIQGTPIYTIMRLMDHADISQTIRYAKLSPDSAKDSVKQLAFKIK</sequence>
<keyword evidence="6" id="KW-1185">Reference proteome</keyword>
<evidence type="ECO:0000259" key="4">
    <source>
        <dbReference type="PROSITE" id="PS51898"/>
    </source>
</evidence>
<evidence type="ECO:0000313" key="5">
    <source>
        <dbReference type="EMBL" id="AXX89306.1"/>
    </source>
</evidence>
<dbReference type="InterPro" id="IPR011010">
    <property type="entry name" value="DNA_brk_join_enz"/>
</dbReference>
<dbReference type="InterPro" id="IPR013762">
    <property type="entry name" value="Integrase-like_cat_sf"/>
</dbReference>
<dbReference type="InterPro" id="IPR050090">
    <property type="entry name" value="Tyrosine_recombinase_XerCD"/>
</dbReference>
<reference evidence="5 6" key="1">
    <citation type="submission" date="2018-08" db="EMBL/GenBank/DDBJ databases">
        <title>Complete genome of the Arcobacter suis type strain LMG 26152.</title>
        <authorList>
            <person name="Miller W.G."/>
            <person name="Yee E."/>
            <person name="Bono J.L."/>
        </authorList>
    </citation>
    <scope>NUCLEOTIDE SEQUENCE [LARGE SCALE GENOMIC DNA]</scope>
    <source>
        <strain evidence="5 6">CECT 7833</strain>
    </source>
</reference>
<comment type="similarity">
    <text evidence="1">Belongs to the 'phage' integrase family.</text>
</comment>
<dbReference type="InterPro" id="IPR018247">
    <property type="entry name" value="EF_Hand_1_Ca_BS"/>
</dbReference>
<dbReference type="AlphaFoldDB" id="A0AAD0SPZ5"/>
<dbReference type="Gene3D" id="1.10.443.10">
    <property type="entry name" value="Intergrase catalytic core"/>
    <property type="match status" value="1"/>
</dbReference>
<feature type="domain" description="Tyr recombinase" evidence="4">
    <location>
        <begin position="183"/>
        <end position="369"/>
    </location>
</feature>
<keyword evidence="2" id="KW-0238">DNA-binding</keyword>
<dbReference type="InterPro" id="IPR010998">
    <property type="entry name" value="Integrase_recombinase_N"/>
</dbReference>
<evidence type="ECO:0000256" key="1">
    <source>
        <dbReference type="ARBA" id="ARBA00008857"/>
    </source>
</evidence>
<dbReference type="GO" id="GO:0006310">
    <property type="term" value="P:DNA recombination"/>
    <property type="evidence" value="ECO:0007669"/>
    <property type="project" value="UniProtKB-KW"/>
</dbReference>
<dbReference type="GO" id="GO:0003677">
    <property type="term" value="F:DNA binding"/>
    <property type="evidence" value="ECO:0007669"/>
    <property type="project" value="UniProtKB-KW"/>
</dbReference>
<gene>
    <name evidence="5" type="ORF">ASUIS_0815</name>
</gene>
<dbReference type="RefSeq" id="WP_118885862.1">
    <property type="nucleotide sequence ID" value="NZ_CP032100.1"/>
</dbReference>
<dbReference type="SUPFAM" id="SSF56349">
    <property type="entry name" value="DNA breaking-rejoining enzymes"/>
    <property type="match status" value="1"/>
</dbReference>
<name>A0AAD0SPZ5_9BACT</name>
<accession>A0AAD0SPZ5</accession>
<dbReference type="PANTHER" id="PTHR30349:SF41">
    <property type="entry name" value="INTEGRASE_RECOMBINASE PROTEIN MJ0367-RELATED"/>
    <property type="match status" value="1"/>
</dbReference>
<dbReference type="PROSITE" id="PS00018">
    <property type="entry name" value="EF_HAND_1"/>
    <property type="match status" value="1"/>
</dbReference>
<dbReference type="Gene3D" id="1.10.150.130">
    <property type="match status" value="1"/>
</dbReference>
<dbReference type="InterPro" id="IPR002104">
    <property type="entry name" value="Integrase_catalytic"/>
</dbReference>
<dbReference type="GO" id="GO:0015074">
    <property type="term" value="P:DNA integration"/>
    <property type="evidence" value="ECO:0007669"/>
    <property type="project" value="InterPro"/>
</dbReference>
<keyword evidence="3" id="KW-0233">DNA recombination</keyword>
<dbReference type="PANTHER" id="PTHR30349">
    <property type="entry name" value="PHAGE INTEGRASE-RELATED"/>
    <property type="match status" value="1"/>
</dbReference>
<evidence type="ECO:0000256" key="2">
    <source>
        <dbReference type="ARBA" id="ARBA00023125"/>
    </source>
</evidence>
<evidence type="ECO:0000256" key="3">
    <source>
        <dbReference type="ARBA" id="ARBA00023172"/>
    </source>
</evidence>
<proteinExistence type="inferred from homology"/>
<organism evidence="5 6">
    <name type="scientific">Arcobacter suis CECT 7833</name>
    <dbReference type="NCBI Taxonomy" id="663365"/>
    <lineage>
        <taxon>Bacteria</taxon>
        <taxon>Pseudomonadati</taxon>
        <taxon>Campylobacterota</taxon>
        <taxon>Epsilonproteobacteria</taxon>
        <taxon>Campylobacterales</taxon>
        <taxon>Arcobacteraceae</taxon>
        <taxon>Arcobacter</taxon>
    </lineage>
</organism>
<protein>
    <submittedName>
        <fullName evidence="5">Site-specific tyrosine recombinase, phage integrase family (INT_Rci_Hp1_C domain)</fullName>
    </submittedName>
</protein>
<dbReference type="CDD" id="cd00796">
    <property type="entry name" value="INT_Rci_Hp1_C"/>
    <property type="match status" value="1"/>
</dbReference>
<dbReference type="PROSITE" id="PS51898">
    <property type="entry name" value="TYR_RECOMBINASE"/>
    <property type="match status" value="1"/>
</dbReference>